<accession>A0ABN9PZW3</accession>
<organism evidence="2 3">
    <name type="scientific">Prorocentrum cordatum</name>
    <dbReference type="NCBI Taxonomy" id="2364126"/>
    <lineage>
        <taxon>Eukaryota</taxon>
        <taxon>Sar</taxon>
        <taxon>Alveolata</taxon>
        <taxon>Dinophyceae</taxon>
        <taxon>Prorocentrales</taxon>
        <taxon>Prorocentraceae</taxon>
        <taxon>Prorocentrum</taxon>
    </lineage>
</organism>
<evidence type="ECO:0000313" key="2">
    <source>
        <dbReference type="EMBL" id="CAK0796199.1"/>
    </source>
</evidence>
<gene>
    <name evidence="2" type="ORF">PCOR1329_LOCUS5632</name>
</gene>
<feature type="compositionally biased region" description="Basic residues" evidence="1">
    <location>
        <begin position="107"/>
        <end position="116"/>
    </location>
</feature>
<name>A0ABN9PZW3_9DINO</name>
<proteinExistence type="predicted"/>
<dbReference type="EMBL" id="CAUYUJ010001492">
    <property type="protein sequence ID" value="CAK0796199.1"/>
    <property type="molecule type" value="Genomic_DNA"/>
</dbReference>
<feature type="compositionally biased region" description="Basic and acidic residues" evidence="1">
    <location>
        <begin position="117"/>
        <end position="129"/>
    </location>
</feature>
<feature type="compositionally biased region" description="Basic and acidic residues" evidence="1">
    <location>
        <begin position="142"/>
        <end position="155"/>
    </location>
</feature>
<feature type="compositionally biased region" description="Low complexity" evidence="1">
    <location>
        <begin position="46"/>
        <end position="56"/>
    </location>
</feature>
<feature type="compositionally biased region" description="Low complexity" evidence="1">
    <location>
        <begin position="66"/>
        <end position="95"/>
    </location>
</feature>
<comment type="caution">
    <text evidence="2">The sequence shown here is derived from an EMBL/GenBank/DDBJ whole genome shotgun (WGS) entry which is preliminary data.</text>
</comment>
<reference evidence="2" key="1">
    <citation type="submission" date="2023-10" db="EMBL/GenBank/DDBJ databases">
        <authorList>
            <person name="Chen Y."/>
            <person name="Shah S."/>
            <person name="Dougan E. K."/>
            <person name="Thang M."/>
            <person name="Chan C."/>
        </authorList>
    </citation>
    <scope>NUCLEOTIDE SEQUENCE [LARGE SCALE GENOMIC DNA]</scope>
</reference>
<keyword evidence="3" id="KW-1185">Reference proteome</keyword>
<sequence length="179" mass="18698">MACSRAMFSLAPKGVLTTKNTFLDCRSPWLDPVVLPPKPSSDPTDRSSNSSSISTAETDRNLRPLSSGASLSAAATADSSGASLSAAATADSSVAAEEDDMFVRLCRAQRRRNERKSRRETGKEPDCLIRRPQPRRGQPAEGEEKPAGPEARSDPSECGGARSPPGAGPAGGASTKISL</sequence>
<evidence type="ECO:0000313" key="3">
    <source>
        <dbReference type="Proteomes" id="UP001189429"/>
    </source>
</evidence>
<feature type="region of interest" description="Disordered" evidence="1">
    <location>
        <begin position="32"/>
        <end position="179"/>
    </location>
</feature>
<protein>
    <submittedName>
        <fullName evidence="2">Uncharacterized protein</fullName>
    </submittedName>
</protein>
<dbReference type="Proteomes" id="UP001189429">
    <property type="component" value="Unassembled WGS sequence"/>
</dbReference>
<evidence type="ECO:0000256" key="1">
    <source>
        <dbReference type="SAM" id="MobiDB-lite"/>
    </source>
</evidence>